<dbReference type="GO" id="GO:0042597">
    <property type="term" value="C:periplasmic space"/>
    <property type="evidence" value="ECO:0007669"/>
    <property type="project" value="InterPro"/>
</dbReference>
<keyword evidence="14" id="KW-1185">Reference proteome</keyword>
<evidence type="ECO:0000256" key="2">
    <source>
        <dbReference type="ARBA" id="ARBA00022475"/>
    </source>
</evidence>
<feature type="domain" description="CopC" evidence="11">
    <location>
        <begin position="35"/>
        <end position="127"/>
    </location>
</feature>
<dbReference type="PANTHER" id="PTHR34820">
    <property type="entry name" value="INNER MEMBRANE PROTEIN YEBZ"/>
    <property type="match status" value="1"/>
</dbReference>
<protein>
    <submittedName>
        <fullName evidence="13">Copper resistance protein CopC</fullName>
    </submittedName>
</protein>
<dbReference type="SUPFAM" id="SSF81296">
    <property type="entry name" value="E set domains"/>
    <property type="match status" value="1"/>
</dbReference>
<evidence type="ECO:0000256" key="4">
    <source>
        <dbReference type="ARBA" id="ARBA00022723"/>
    </source>
</evidence>
<dbReference type="InterPro" id="IPR032694">
    <property type="entry name" value="CopC/D"/>
</dbReference>
<evidence type="ECO:0000256" key="6">
    <source>
        <dbReference type="ARBA" id="ARBA00022989"/>
    </source>
</evidence>
<dbReference type="AlphaFoldDB" id="A0A3N0CCU2"/>
<feature type="transmembrane region" description="Helical" evidence="9">
    <location>
        <begin position="369"/>
        <end position="389"/>
    </location>
</feature>
<feature type="transmembrane region" description="Helical" evidence="9">
    <location>
        <begin position="337"/>
        <end position="357"/>
    </location>
</feature>
<reference evidence="13 14" key="1">
    <citation type="submission" date="2018-11" db="EMBL/GenBank/DDBJ databases">
        <authorList>
            <person name="Li F."/>
        </authorList>
    </citation>
    <scope>NUCLEOTIDE SEQUENCE [LARGE SCALE GENOMIC DNA]</scope>
    <source>
        <strain evidence="13 14">Gsoil 097</strain>
    </source>
</reference>
<keyword evidence="7" id="KW-0186">Copper</keyword>
<evidence type="ECO:0000256" key="8">
    <source>
        <dbReference type="ARBA" id="ARBA00023136"/>
    </source>
</evidence>
<dbReference type="GO" id="GO:0005975">
    <property type="term" value="P:carbohydrate metabolic process"/>
    <property type="evidence" value="ECO:0007669"/>
    <property type="project" value="UniProtKB-ARBA"/>
</dbReference>
<keyword evidence="8 9" id="KW-0472">Membrane</keyword>
<dbReference type="Pfam" id="PF05425">
    <property type="entry name" value="CopD"/>
    <property type="match status" value="1"/>
</dbReference>
<dbReference type="GO" id="GO:0005886">
    <property type="term" value="C:plasma membrane"/>
    <property type="evidence" value="ECO:0007669"/>
    <property type="project" value="UniProtKB-SubCell"/>
</dbReference>
<dbReference type="Pfam" id="PF04234">
    <property type="entry name" value="CopC"/>
    <property type="match status" value="1"/>
</dbReference>
<keyword evidence="2" id="KW-1003">Cell membrane</keyword>
<feature type="domain" description="Copper resistance protein D" evidence="12">
    <location>
        <begin position="331"/>
        <end position="435"/>
    </location>
</feature>
<evidence type="ECO:0000313" key="14">
    <source>
        <dbReference type="Proteomes" id="UP000267128"/>
    </source>
</evidence>
<dbReference type="Proteomes" id="UP000267128">
    <property type="component" value="Unassembled WGS sequence"/>
</dbReference>
<dbReference type="Gene3D" id="2.60.40.10">
    <property type="entry name" value="Immunoglobulins"/>
    <property type="match status" value="1"/>
</dbReference>
<organism evidence="13 14">
    <name type="scientific">Nocardioides marmoriginsengisoli</name>
    <dbReference type="NCBI Taxonomy" id="661483"/>
    <lineage>
        <taxon>Bacteria</taxon>
        <taxon>Bacillati</taxon>
        <taxon>Actinomycetota</taxon>
        <taxon>Actinomycetes</taxon>
        <taxon>Propionibacteriales</taxon>
        <taxon>Nocardioidaceae</taxon>
        <taxon>Nocardioides</taxon>
    </lineage>
</organism>
<dbReference type="InterPro" id="IPR008457">
    <property type="entry name" value="Cu-R_CopD_dom"/>
</dbReference>
<comment type="subcellular location">
    <subcellularLocation>
        <location evidence="1">Cell membrane</location>
        <topology evidence="1">Multi-pass membrane protein</topology>
    </subcellularLocation>
</comment>
<dbReference type="InterPro" id="IPR007348">
    <property type="entry name" value="CopC_dom"/>
</dbReference>
<evidence type="ECO:0000256" key="5">
    <source>
        <dbReference type="ARBA" id="ARBA00022729"/>
    </source>
</evidence>
<dbReference type="GO" id="GO:0006825">
    <property type="term" value="P:copper ion transport"/>
    <property type="evidence" value="ECO:0007669"/>
    <property type="project" value="InterPro"/>
</dbReference>
<feature type="signal peptide" evidence="10">
    <location>
        <begin position="1"/>
        <end position="34"/>
    </location>
</feature>
<dbReference type="InterPro" id="IPR013783">
    <property type="entry name" value="Ig-like_fold"/>
</dbReference>
<keyword evidence="4" id="KW-0479">Metal-binding</keyword>
<evidence type="ECO:0000256" key="9">
    <source>
        <dbReference type="SAM" id="Phobius"/>
    </source>
</evidence>
<dbReference type="InterPro" id="IPR014756">
    <property type="entry name" value="Ig_E-set"/>
</dbReference>
<keyword evidence="6 9" id="KW-1133">Transmembrane helix</keyword>
<name>A0A3N0CCU2_9ACTN</name>
<evidence type="ECO:0000256" key="3">
    <source>
        <dbReference type="ARBA" id="ARBA00022692"/>
    </source>
</evidence>
<dbReference type="GO" id="GO:0005507">
    <property type="term" value="F:copper ion binding"/>
    <property type="evidence" value="ECO:0007669"/>
    <property type="project" value="InterPro"/>
</dbReference>
<dbReference type="EMBL" id="RJSE01000008">
    <property type="protein sequence ID" value="RNL61277.1"/>
    <property type="molecule type" value="Genomic_DNA"/>
</dbReference>
<dbReference type="OrthoDB" id="5242236at2"/>
<dbReference type="PROSITE" id="PS51318">
    <property type="entry name" value="TAT"/>
    <property type="match status" value="1"/>
</dbReference>
<proteinExistence type="predicted"/>
<dbReference type="GO" id="GO:0046688">
    <property type="term" value="P:response to copper ion"/>
    <property type="evidence" value="ECO:0007669"/>
    <property type="project" value="InterPro"/>
</dbReference>
<accession>A0A3N0CCU2</accession>
<feature type="transmembrane region" description="Helical" evidence="9">
    <location>
        <begin position="238"/>
        <end position="258"/>
    </location>
</feature>
<evidence type="ECO:0000259" key="12">
    <source>
        <dbReference type="Pfam" id="PF05425"/>
    </source>
</evidence>
<dbReference type="PANTHER" id="PTHR34820:SF4">
    <property type="entry name" value="INNER MEMBRANE PROTEIN YEBZ"/>
    <property type="match status" value="1"/>
</dbReference>
<evidence type="ECO:0000256" key="1">
    <source>
        <dbReference type="ARBA" id="ARBA00004651"/>
    </source>
</evidence>
<evidence type="ECO:0000259" key="11">
    <source>
        <dbReference type="Pfam" id="PF04234"/>
    </source>
</evidence>
<feature type="transmembrane region" description="Helical" evidence="9">
    <location>
        <begin position="157"/>
        <end position="177"/>
    </location>
</feature>
<dbReference type="Gene3D" id="2.60.40.1220">
    <property type="match status" value="1"/>
</dbReference>
<sequence length="561" mass="58246">MASGQSRARAVRRLVLAAALALLGLLAFAGPASAHATLVGTDPTEGQILTEAPEKATFTFDEPVRAQSGGVHLFDAKGVELEADTRTTDTLLVVDLPEGLADGTYVIAWRVVSSDGHPIAGALTFSIGAPSATVAAATGVSQSSPTSVRASLGIAQALTYLGVFGACGLVAFVLLLLPKEGGLDQVRERLLRIAGRFAWLVVVAGFATLVLTTLYQRAEGFSALFTDGPYEIPTGTELVSWVLAALGAWIAVGFAQGVRGRVHRVPALAGVVLALGALALVGHTRAFPPLWVMIAADLSHVLAGSIWFGGLIGLVISLRRLADRPRVAAVALGRFSALAAWLLVAVAVTGSVLGWRILRSWGNLFGTDFGRLLLVKVAVVVLVALIAAWNRYRLMPAVLADSGFADRASATGRLQRTVRIEAVLLIGVLGLTGFLVDRSPVEDTGSVALPGALDSSTFAGQTGNAKVVAVLKPATVGKNTILFQVQDLAGNPMEPSAVPGLNATSGQLSLGEQEVTNVDSGTYAATVVLPRAGTWDVQVSVRMSEFENPVVTVKVPVAAPR</sequence>
<evidence type="ECO:0000256" key="10">
    <source>
        <dbReference type="SAM" id="SignalP"/>
    </source>
</evidence>
<feature type="chain" id="PRO_5018208658" evidence="10">
    <location>
        <begin position="35"/>
        <end position="561"/>
    </location>
</feature>
<evidence type="ECO:0000313" key="13">
    <source>
        <dbReference type="EMBL" id="RNL61277.1"/>
    </source>
</evidence>
<keyword evidence="3 9" id="KW-0812">Transmembrane</keyword>
<feature type="transmembrane region" description="Helical" evidence="9">
    <location>
        <begin position="265"/>
        <end position="284"/>
    </location>
</feature>
<comment type="caution">
    <text evidence="13">The sequence shown here is derived from an EMBL/GenBank/DDBJ whole genome shotgun (WGS) entry which is preliminary data.</text>
</comment>
<feature type="transmembrane region" description="Helical" evidence="9">
    <location>
        <begin position="197"/>
        <end position="218"/>
    </location>
</feature>
<gene>
    <name evidence="13" type="ORF">EFK50_18105</name>
</gene>
<dbReference type="RefSeq" id="WP_123228989.1">
    <property type="nucleotide sequence ID" value="NZ_RJSE01000008.1"/>
</dbReference>
<dbReference type="InterPro" id="IPR006311">
    <property type="entry name" value="TAT_signal"/>
</dbReference>
<dbReference type="InterPro" id="IPR014755">
    <property type="entry name" value="Cu-Rt/internalin_Ig-like"/>
</dbReference>
<keyword evidence="5 10" id="KW-0732">Signal</keyword>
<evidence type="ECO:0000256" key="7">
    <source>
        <dbReference type="ARBA" id="ARBA00023008"/>
    </source>
</evidence>
<feature type="transmembrane region" description="Helical" evidence="9">
    <location>
        <begin position="290"/>
        <end position="316"/>
    </location>
</feature>